<sequence>MFLYSPKTIKERNIFPFKQSRCDAPITFYGCKQELLQQSPPQELIKFLCHWKLILLRYDYVILTQ</sequence>
<dbReference type="EMBL" id="CVRI01000004">
    <property type="protein sequence ID" value="CRK87669.1"/>
    <property type="molecule type" value="Genomic_DNA"/>
</dbReference>
<evidence type="ECO:0000313" key="1">
    <source>
        <dbReference type="EMBL" id="CRK87669.1"/>
    </source>
</evidence>
<protein>
    <submittedName>
        <fullName evidence="1">CLUMA_CG001462, isoform A</fullName>
    </submittedName>
</protein>
<dbReference type="AlphaFoldDB" id="A0A1J1HI30"/>
<dbReference type="Proteomes" id="UP000183832">
    <property type="component" value="Unassembled WGS sequence"/>
</dbReference>
<accession>A0A1J1HI30</accession>
<name>A0A1J1HI30_9DIPT</name>
<keyword evidence="2" id="KW-1185">Reference proteome</keyword>
<evidence type="ECO:0000313" key="2">
    <source>
        <dbReference type="Proteomes" id="UP000183832"/>
    </source>
</evidence>
<proteinExistence type="predicted"/>
<reference evidence="1 2" key="1">
    <citation type="submission" date="2015-04" db="EMBL/GenBank/DDBJ databases">
        <authorList>
            <person name="Syromyatnikov M.Y."/>
            <person name="Popov V.N."/>
        </authorList>
    </citation>
    <scope>NUCLEOTIDE SEQUENCE [LARGE SCALE GENOMIC DNA]</scope>
</reference>
<organism evidence="1 2">
    <name type="scientific">Clunio marinus</name>
    <dbReference type="NCBI Taxonomy" id="568069"/>
    <lineage>
        <taxon>Eukaryota</taxon>
        <taxon>Metazoa</taxon>
        <taxon>Ecdysozoa</taxon>
        <taxon>Arthropoda</taxon>
        <taxon>Hexapoda</taxon>
        <taxon>Insecta</taxon>
        <taxon>Pterygota</taxon>
        <taxon>Neoptera</taxon>
        <taxon>Endopterygota</taxon>
        <taxon>Diptera</taxon>
        <taxon>Nematocera</taxon>
        <taxon>Chironomoidea</taxon>
        <taxon>Chironomidae</taxon>
        <taxon>Clunio</taxon>
    </lineage>
</organism>
<gene>
    <name evidence="1" type="ORF">CLUMA_CG001462</name>
</gene>